<reference evidence="2 3" key="1">
    <citation type="journal article" date="2018" name="Nat. Ecol. Evol.">
        <title>Shark genomes provide insights into elasmobranch evolution and the origin of vertebrates.</title>
        <authorList>
            <person name="Hara Y"/>
            <person name="Yamaguchi K"/>
            <person name="Onimaru K"/>
            <person name="Kadota M"/>
            <person name="Koyanagi M"/>
            <person name="Keeley SD"/>
            <person name="Tatsumi K"/>
            <person name="Tanaka K"/>
            <person name="Motone F"/>
            <person name="Kageyama Y"/>
            <person name="Nozu R"/>
            <person name="Adachi N"/>
            <person name="Nishimura O"/>
            <person name="Nakagawa R"/>
            <person name="Tanegashima C"/>
            <person name="Kiyatake I"/>
            <person name="Matsumoto R"/>
            <person name="Murakumo K"/>
            <person name="Nishida K"/>
            <person name="Terakita A"/>
            <person name="Kuratani S"/>
            <person name="Sato K"/>
            <person name="Hyodo S Kuraku.S."/>
        </authorList>
    </citation>
    <scope>NUCLEOTIDE SEQUENCE [LARGE SCALE GENOMIC DNA]</scope>
</reference>
<feature type="non-terminal residue" evidence="2">
    <location>
        <position position="1"/>
    </location>
</feature>
<evidence type="ECO:0000256" key="1">
    <source>
        <dbReference type="SAM" id="MobiDB-lite"/>
    </source>
</evidence>
<gene>
    <name evidence="2" type="ORF">chiPu_0031337</name>
</gene>
<dbReference type="AlphaFoldDB" id="A0A401TX57"/>
<dbReference type="Proteomes" id="UP000287033">
    <property type="component" value="Unassembled WGS sequence"/>
</dbReference>
<name>A0A401TX57_CHIPU</name>
<comment type="caution">
    <text evidence="2">The sequence shown here is derived from an EMBL/GenBank/DDBJ whole genome shotgun (WGS) entry which is preliminary data.</text>
</comment>
<accession>A0A401TX57</accession>
<feature type="compositionally biased region" description="Basic residues" evidence="1">
    <location>
        <begin position="25"/>
        <end position="36"/>
    </location>
</feature>
<keyword evidence="3" id="KW-1185">Reference proteome</keyword>
<proteinExistence type="predicted"/>
<sequence length="51" mass="5838">RAGRGLARPDLFQLERFPAKWIPVRAKKTRPNKKREPRSDLIGTERAPAKG</sequence>
<feature type="region of interest" description="Disordered" evidence="1">
    <location>
        <begin position="25"/>
        <end position="51"/>
    </location>
</feature>
<protein>
    <submittedName>
        <fullName evidence="2">Uncharacterized protein</fullName>
    </submittedName>
</protein>
<organism evidence="2 3">
    <name type="scientific">Chiloscyllium punctatum</name>
    <name type="common">Brownbanded bambooshark</name>
    <name type="synonym">Hemiscyllium punctatum</name>
    <dbReference type="NCBI Taxonomy" id="137246"/>
    <lineage>
        <taxon>Eukaryota</taxon>
        <taxon>Metazoa</taxon>
        <taxon>Chordata</taxon>
        <taxon>Craniata</taxon>
        <taxon>Vertebrata</taxon>
        <taxon>Chondrichthyes</taxon>
        <taxon>Elasmobranchii</taxon>
        <taxon>Galeomorphii</taxon>
        <taxon>Galeoidea</taxon>
        <taxon>Orectolobiformes</taxon>
        <taxon>Hemiscylliidae</taxon>
        <taxon>Chiloscyllium</taxon>
    </lineage>
</organism>
<evidence type="ECO:0000313" key="3">
    <source>
        <dbReference type="Proteomes" id="UP000287033"/>
    </source>
</evidence>
<evidence type="ECO:0000313" key="2">
    <source>
        <dbReference type="EMBL" id="GCC47237.1"/>
    </source>
</evidence>
<dbReference type="EMBL" id="BEZZ01207426">
    <property type="protein sequence ID" value="GCC47237.1"/>
    <property type="molecule type" value="Genomic_DNA"/>
</dbReference>